<dbReference type="AlphaFoldDB" id="A0A951QMH3"/>
<reference evidence="6" key="2">
    <citation type="journal article" date="2022" name="Microbiol. Resour. Announc.">
        <title>Metagenome Sequencing to Explore Phylogenomics of Terrestrial Cyanobacteria.</title>
        <authorList>
            <person name="Ward R.D."/>
            <person name="Stajich J.E."/>
            <person name="Johansen J.R."/>
            <person name="Huntemann M."/>
            <person name="Clum A."/>
            <person name="Foster B."/>
            <person name="Foster B."/>
            <person name="Roux S."/>
            <person name="Palaniappan K."/>
            <person name="Varghese N."/>
            <person name="Mukherjee S."/>
            <person name="Reddy T.B.K."/>
            <person name="Daum C."/>
            <person name="Copeland A."/>
            <person name="Chen I.A."/>
            <person name="Ivanova N.N."/>
            <person name="Kyrpides N.C."/>
            <person name="Shapiro N."/>
            <person name="Eloe-Fadrosh E.A."/>
            <person name="Pietrasiak N."/>
        </authorList>
    </citation>
    <scope>NUCLEOTIDE SEQUENCE</scope>
    <source>
        <strain evidence="6">GSE-NOS-MK-12-04C</strain>
    </source>
</reference>
<dbReference type="PANTHER" id="PTHR42872:SF3">
    <property type="entry name" value="PROTEIN-GLUTAMATE METHYLESTERASE_PROTEIN-GLUTAMINE GLUTAMINASE 1"/>
    <property type="match status" value="1"/>
</dbReference>
<name>A0A951QMH3_9CYAN</name>
<dbReference type="EC" id="3.1.1.61" evidence="2"/>
<evidence type="ECO:0000313" key="6">
    <source>
        <dbReference type="EMBL" id="MBW4669124.1"/>
    </source>
</evidence>
<comment type="catalytic activity">
    <reaction evidence="3">
        <text>[protein]-L-glutamate 5-O-methyl ester + H2O = L-glutamyl-[protein] + methanol + H(+)</text>
        <dbReference type="Rhea" id="RHEA:23236"/>
        <dbReference type="Rhea" id="RHEA-COMP:10208"/>
        <dbReference type="Rhea" id="RHEA-COMP:10311"/>
        <dbReference type="ChEBI" id="CHEBI:15377"/>
        <dbReference type="ChEBI" id="CHEBI:15378"/>
        <dbReference type="ChEBI" id="CHEBI:17790"/>
        <dbReference type="ChEBI" id="CHEBI:29973"/>
        <dbReference type="ChEBI" id="CHEBI:82795"/>
        <dbReference type="EC" id="3.1.1.61"/>
    </reaction>
</comment>
<comment type="caution">
    <text evidence="6">The sequence shown here is derived from an EMBL/GenBank/DDBJ whole genome shotgun (WGS) entry which is preliminary data.</text>
</comment>
<dbReference type="InterPro" id="IPR000673">
    <property type="entry name" value="Sig_transdc_resp-reg_Me-estase"/>
</dbReference>
<evidence type="ECO:0000256" key="2">
    <source>
        <dbReference type="ARBA" id="ARBA00039140"/>
    </source>
</evidence>
<dbReference type="EMBL" id="JAHHGZ010000018">
    <property type="protein sequence ID" value="MBW4669124.1"/>
    <property type="molecule type" value="Genomic_DNA"/>
</dbReference>
<keyword evidence="4" id="KW-0145">Chemotaxis</keyword>
<dbReference type="GO" id="GO:0006935">
    <property type="term" value="P:chemotaxis"/>
    <property type="evidence" value="ECO:0007669"/>
    <property type="project" value="UniProtKB-UniRule"/>
</dbReference>
<feature type="active site" evidence="4">
    <location>
        <position position="38"/>
    </location>
</feature>
<dbReference type="CDD" id="cd16433">
    <property type="entry name" value="CheB"/>
    <property type="match status" value="1"/>
</dbReference>
<sequence>MKFEIVVIGTSLGGLQALEVILSSLPKTFPLPIAIAQHRHKSSDGELVHFLQQRSLLPVVDVEDKQAIVPGNVYFAPADYHLLVEPGHFSLSTEAPVSYARPSIDVLFESVADAYQERVIGVILTGASHDGAQGLLKINAYSGLAIVQAPETSVSRTMPDAAITAVPSAKIIPLSEISPFLVNLCRPSS</sequence>
<dbReference type="Proteomes" id="UP000729701">
    <property type="component" value="Unassembled WGS sequence"/>
</dbReference>
<dbReference type="SUPFAM" id="SSF52738">
    <property type="entry name" value="Methylesterase CheB, C-terminal domain"/>
    <property type="match status" value="1"/>
</dbReference>
<dbReference type="PANTHER" id="PTHR42872">
    <property type="entry name" value="PROTEIN-GLUTAMATE METHYLESTERASE/PROTEIN-GLUTAMINE GLUTAMINASE"/>
    <property type="match status" value="1"/>
</dbReference>
<dbReference type="Pfam" id="PF01339">
    <property type="entry name" value="CheB_methylest"/>
    <property type="match status" value="1"/>
</dbReference>
<dbReference type="PROSITE" id="PS50122">
    <property type="entry name" value="CHEB"/>
    <property type="match status" value="1"/>
</dbReference>
<gene>
    <name evidence="6" type="ORF">KME60_17275</name>
</gene>
<evidence type="ECO:0000313" key="7">
    <source>
        <dbReference type="Proteomes" id="UP000729701"/>
    </source>
</evidence>
<evidence type="ECO:0000259" key="5">
    <source>
        <dbReference type="PROSITE" id="PS50122"/>
    </source>
</evidence>
<dbReference type="InterPro" id="IPR035909">
    <property type="entry name" value="CheB_C"/>
</dbReference>
<protein>
    <recommendedName>
        <fullName evidence="2">protein-glutamate methylesterase</fullName>
        <ecNumber evidence="2">3.1.1.61</ecNumber>
    </recommendedName>
</protein>
<dbReference type="GO" id="GO:0005737">
    <property type="term" value="C:cytoplasm"/>
    <property type="evidence" value="ECO:0007669"/>
    <property type="project" value="InterPro"/>
</dbReference>
<dbReference type="GO" id="GO:0000156">
    <property type="term" value="F:phosphorelay response regulator activity"/>
    <property type="evidence" value="ECO:0007669"/>
    <property type="project" value="InterPro"/>
</dbReference>
<evidence type="ECO:0000256" key="1">
    <source>
        <dbReference type="ARBA" id="ARBA00022801"/>
    </source>
</evidence>
<keyword evidence="1 4" id="KW-0378">Hydrolase</keyword>
<proteinExistence type="predicted"/>
<feature type="domain" description="CheB-type methylesterase" evidence="5">
    <location>
        <begin position="1"/>
        <end position="188"/>
    </location>
</feature>
<evidence type="ECO:0000256" key="4">
    <source>
        <dbReference type="PROSITE-ProRule" id="PRU00050"/>
    </source>
</evidence>
<dbReference type="Gene3D" id="3.40.50.180">
    <property type="entry name" value="Methylesterase CheB, C-terminal domain"/>
    <property type="match status" value="1"/>
</dbReference>
<feature type="active site" evidence="4">
    <location>
        <position position="11"/>
    </location>
</feature>
<feature type="active site" evidence="4">
    <location>
        <position position="130"/>
    </location>
</feature>
<evidence type="ECO:0000256" key="3">
    <source>
        <dbReference type="ARBA" id="ARBA00048267"/>
    </source>
</evidence>
<dbReference type="GO" id="GO:0008984">
    <property type="term" value="F:protein-glutamate methylesterase activity"/>
    <property type="evidence" value="ECO:0007669"/>
    <property type="project" value="UniProtKB-EC"/>
</dbReference>
<accession>A0A951QMH3</accession>
<reference evidence="6" key="1">
    <citation type="submission" date="2021-05" db="EMBL/GenBank/DDBJ databases">
        <authorList>
            <person name="Pietrasiak N."/>
            <person name="Ward R."/>
            <person name="Stajich J.E."/>
            <person name="Kurbessoian T."/>
        </authorList>
    </citation>
    <scope>NUCLEOTIDE SEQUENCE</scope>
    <source>
        <strain evidence="6">GSE-NOS-MK-12-04C</strain>
    </source>
</reference>
<organism evidence="6 7">
    <name type="scientific">Cyanomargarita calcarea GSE-NOS-MK-12-04C</name>
    <dbReference type="NCBI Taxonomy" id="2839659"/>
    <lineage>
        <taxon>Bacteria</taxon>
        <taxon>Bacillati</taxon>
        <taxon>Cyanobacteriota</taxon>
        <taxon>Cyanophyceae</taxon>
        <taxon>Nostocales</taxon>
        <taxon>Cyanomargaritaceae</taxon>
        <taxon>Cyanomargarita</taxon>
    </lineage>
</organism>